<dbReference type="CDD" id="cd06259">
    <property type="entry name" value="YdcF-like"/>
    <property type="match status" value="1"/>
</dbReference>
<keyword evidence="1" id="KW-0472">Membrane</keyword>
<organism evidence="3">
    <name type="scientific">Flexilinea flocculi</name>
    <dbReference type="NCBI Taxonomy" id="1678840"/>
    <lineage>
        <taxon>Bacteria</taxon>
        <taxon>Bacillati</taxon>
        <taxon>Chloroflexota</taxon>
        <taxon>Anaerolineae</taxon>
        <taxon>Anaerolineales</taxon>
        <taxon>Anaerolineaceae</taxon>
        <taxon>Flexilinea</taxon>
    </lineage>
</organism>
<dbReference type="InterPro" id="IPR003848">
    <property type="entry name" value="DUF218"/>
</dbReference>
<dbReference type="InterPro" id="IPR051599">
    <property type="entry name" value="Cell_Envelope_Assoc"/>
</dbReference>
<accession>A0A0S7BU98</accession>
<evidence type="ECO:0000256" key="1">
    <source>
        <dbReference type="SAM" id="Phobius"/>
    </source>
</evidence>
<proteinExistence type="predicted"/>
<keyword evidence="4" id="KW-1185">Reference proteome</keyword>
<gene>
    <name evidence="3" type="ORF">ATC1_131610</name>
</gene>
<dbReference type="PANTHER" id="PTHR30336">
    <property type="entry name" value="INNER MEMBRANE PROTEIN, PROBABLE PERMEASE"/>
    <property type="match status" value="1"/>
</dbReference>
<protein>
    <submittedName>
        <fullName evidence="3">Uncharacterized periplasmic protein SanA, affects membrane permeability for vancomycin</fullName>
    </submittedName>
</protein>
<sequence length="197" mass="22417">MILIPIILFFSVIVLIPIITRVVLIAWSRHLCFPVQTAPCHSTAIVFGAGLEKNGQPSKVLMERIQTAASLYHSGRVRKVIFSGTNRWIYYNEPMAMKLAGIQAGIPEQDILIDPDGFRSFNTCFNAKNMYQINEAALITQSFHLPRVLFIASNLGIEAHGIIAKHEIHRVDDVIWWHIREIPATIRAFWDIRKSTR</sequence>
<evidence type="ECO:0000313" key="4">
    <source>
        <dbReference type="Proteomes" id="UP000053370"/>
    </source>
</evidence>
<dbReference type="OrthoDB" id="9782395at2"/>
<dbReference type="EMBL" id="DF968181">
    <property type="protein sequence ID" value="GAP41618.1"/>
    <property type="molecule type" value="Genomic_DNA"/>
</dbReference>
<dbReference type="AlphaFoldDB" id="A0A0S7BU98"/>
<dbReference type="GO" id="GO:0005886">
    <property type="term" value="C:plasma membrane"/>
    <property type="evidence" value="ECO:0007669"/>
    <property type="project" value="TreeGrafter"/>
</dbReference>
<reference evidence="3" key="1">
    <citation type="journal article" date="2015" name="Genome Announc.">
        <title>Draft Genome Sequence of Anaerolineae Strain TC1, a Novel Isolate from a Methanogenic Wastewater Treatment System.</title>
        <authorList>
            <person name="Matsuura N."/>
            <person name="Tourlousse D.M."/>
            <person name="Sun L."/>
            <person name="Toyonaga M."/>
            <person name="Kuroda K."/>
            <person name="Ohashi A."/>
            <person name="Cruz R."/>
            <person name="Yamaguchi T."/>
            <person name="Sekiguchi Y."/>
        </authorList>
    </citation>
    <scope>NUCLEOTIDE SEQUENCE [LARGE SCALE GENOMIC DNA]</scope>
    <source>
        <strain evidence="3">TC1</strain>
    </source>
</reference>
<dbReference type="PANTHER" id="PTHR30336:SF6">
    <property type="entry name" value="INTEGRAL MEMBRANE PROTEIN"/>
    <property type="match status" value="1"/>
</dbReference>
<evidence type="ECO:0000259" key="2">
    <source>
        <dbReference type="Pfam" id="PF02698"/>
    </source>
</evidence>
<dbReference type="Proteomes" id="UP000053370">
    <property type="component" value="Unassembled WGS sequence"/>
</dbReference>
<feature type="domain" description="DUF218" evidence="2">
    <location>
        <begin position="44"/>
        <end position="159"/>
    </location>
</feature>
<dbReference type="RefSeq" id="WP_062283197.1">
    <property type="nucleotide sequence ID" value="NZ_DF968181.1"/>
</dbReference>
<dbReference type="Pfam" id="PF02698">
    <property type="entry name" value="DUF218"/>
    <property type="match status" value="1"/>
</dbReference>
<keyword evidence="1" id="KW-1133">Transmembrane helix</keyword>
<keyword evidence="1" id="KW-0812">Transmembrane</keyword>
<feature type="transmembrane region" description="Helical" evidence="1">
    <location>
        <begin position="6"/>
        <end position="27"/>
    </location>
</feature>
<evidence type="ECO:0000313" key="3">
    <source>
        <dbReference type="EMBL" id="GAP41618.1"/>
    </source>
</evidence>
<name>A0A0S7BU98_9CHLR</name>